<comment type="caution">
    <text evidence="1">The sequence shown here is derived from an EMBL/GenBank/DDBJ whole genome shotgun (WGS) entry which is preliminary data.</text>
</comment>
<dbReference type="Proteomes" id="UP000789860">
    <property type="component" value="Unassembled WGS sequence"/>
</dbReference>
<organism evidence="1 2">
    <name type="scientific">Scutellospora calospora</name>
    <dbReference type="NCBI Taxonomy" id="85575"/>
    <lineage>
        <taxon>Eukaryota</taxon>
        <taxon>Fungi</taxon>
        <taxon>Fungi incertae sedis</taxon>
        <taxon>Mucoromycota</taxon>
        <taxon>Glomeromycotina</taxon>
        <taxon>Glomeromycetes</taxon>
        <taxon>Diversisporales</taxon>
        <taxon>Gigasporaceae</taxon>
        <taxon>Scutellospora</taxon>
    </lineage>
</organism>
<gene>
    <name evidence="1" type="ORF">SCALOS_LOCUS2318</name>
</gene>
<name>A0ACA9KK18_9GLOM</name>
<dbReference type="EMBL" id="CAJVPM010002006">
    <property type="protein sequence ID" value="CAG8478255.1"/>
    <property type="molecule type" value="Genomic_DNA"/>
</dbReference>
<sequence length="353" mass="41818">MSLKFFFNKNNEKEFKMVLEEDKIKKELSKIEDKQKEQKNNILEDEQKEIENDNKEYLSISHFFGSDYIIFNFIKDKSVKMEIRRNCESVNILDKNKSYKYEEIIGIDELNRFSISFTFMGNDINPFSFSNGLAYAAYTYGKVLIEYKEKWEEARKMFKIAIFKGGYIDAVYKLKEYFEEDILLFYKEKFEKGEIKGFECFHYAGILLADKNINEERADYIMDILLFGVENFKDRNSLSLYHEMLEGDMGSGKHWENKEEIEIMFKANFNKEGENVGSINNILLEKFKKEVKYNPVENMNSRSLAEILKYNKKDDDMEEDSFDTLVGYDLNELKEKGSDAFMGNLIFGNRKNN</sequence>
<protein>
    <submittedName>
        <fullName evidence="1">11664_t:CDS:1</fullName>
    </submittedName>
</protein>
<accession>A0ACA9KK18</accession>
<reference evidence="1" key="1">
    <citation type="submission" date="2021-06" db="EMBL/GenBank/DDBJ databases">
        <authorList>
            <person name="Kallberg Y."/>
            <person name="Tangrot J."/>
            <person name="Rosling A."/>
        </authorList>
    </citation>
    <scope>NUCLEOTIDE SEQUENCE</scope>
    <source>
        <strain evidence="1">AU212A</strain>
    </source>
</reference>
<keyword evidence="2" id="KW-1185">Reference proteome</keyword>
<proteinExistence type="predicted"/>
<evidence type="ECO:0000313" key="2">
    <source>
        <dbReference type="Proteomes" id="UP000789860"/>
    </source>
</evidence>
<evidence type="ECO:0000313" key="1">
    <source>
        <dbReference type="EMBL" id="CAG8478255.1"/>
    </source>
</evidence>